<gene>
    <name evidence="1" type="ORF">SAMN06265218_102149</name>
</gene>
<evidence type="ECO:0000313" key="2">
    <source>
        <dbReference type="Proteomes" id="UP000317593"/>
    </source>
</evidence>
<dbReference type="Proteomes" id="UP000317593">
    <property type="component" value="Unassembled WGS sequence"/>
</dbReference>
<dbReference type="Gene3D" id="3.40.50.620">
    <property type="entry name" value="HUPs"/>
    <property type="match status" value="1"/>
</dbReference>
<evidence type="ECO:0000313" key="1">
    <source>
        <dbReference type="EMBL" id="SMO41477.1"/>
    </source>
</evidence>
<dbReference type="SUPFAM" id="SSF52402">
    <property type="entry name" value="Adenine nucleotide alpha hydrolases-like"/>
    <property type="match status" value="1"/>
</dbReference>
<proteinExistence type="predicted"/>
<dbReference type="RefSeq" id="WP_142713033.1">
    <property type="nucleotide sequence ID" value="NZ_FXTH01000002.1"/>
</dbReference>
<dbReference type="AlphaFoldDB" id="A0A521B2Z5"/>
<reference evidence="1 2" key="1">
    <citation type="submission" date="2017-05" db="EMBL/GenBank/DDBJ databases">
        <authorList>
            <person name="Varghese N."/>
            <person name="Submissions S."/>
        </authorList>
    </citation>
    <scope>NUCLEOTIDE SEQUENCE [LARGE SCALE GENOMIC DNA]</scope>
    <source>
        <strain evidence="1 2">DSM 21194</strain>
    </source>
</reference>
<protein>
    <recommendedName>
        <fullName evidence="3">7-cyano-7-deazaguanine synthase</fullName>
    </recommendedName>
</protein>
<sequence length="244" mass="28444">MESATKNTTLLLWTGGYDSTFRLLQLLFLEKREVQPLYVLDLSHRSPIHELQAMNEIRGELTRGGMVGELLKQTIYIDISEIQIDHEISNAWRRLRKERHVGRQYVWFASLCKQYGLREVELSIEADNEDSVSESIVDCLDTNSMAPDVKTIFQYFTLPIIDLTRQEMQKIAEREDWLDLLDLTWFCHHPIYHPFKKGIPCGVCNPCRIAIEEGAGHRIPWLLRFGGKYLKKIYHSPVVNLLNK</sequence>
<evidence type="ECO:0008006" key="3">
    <source>
        <dbReference type="Google" id="ProtNLM"/>
    </source>
</evidence>
<dbReference type="EMBL" id="FXTH01000002">
    <property type="protein sequence ID" value="SMO41477.1"/>
    <property type="molecule type" value="Genomic_DNA"/>
</dbReference>
<name>A0A521B2Z5_9BACT</name>
<organism evidence="1 2">
    <name type="scientific">Fodinibius sediminis</name>
    <dbReference type="NCBI Taxonomy" id="1214077"/>
    <lineage>
        <taxon>Bacteria</taxon>
        <taxon>Pseudomonadati</taxon>
        <taxon>Balneolota</taxon>
        <taxon>Balneolia</taxon>
        <taxon>Balneolales</taxon>
        <taxon>Balneolaceae</taxon>
        <taxon>Fodinibius</taxon>
    </lineage>
</organism>
<accession>A0A521B2Z5</accession>
<dbReference type="OrthoDB" id="597561at2"/>
<dbReference type="InterPro" id="IPR014729">
    <property type="entry name" value="Rossmann-like_a/b/a_fold"/>
</dbReference>
<keyword evidence="2" id="KW-1185">Reference proteome</keyword>